<dbReference type="InterPro" id="IPR010502">
    <property type="entry name" value="Carb-bd_dom_fam9"/>
</dbReference>
<accession>A0A2P8CG78</accession>
<keyword evidence="1" id="KW-1133">Transmembrane helix</keyword>
<protein>
    <submittedName>
        <fullName evidence="3">Carbohydrate binding protein with CBM9 domain</fullName>
    </submittedName>
</protein>
<keyword evidence="1" id="KW-0812">Transmembrane</keyword>
<dbReference type="Proteomes" id="UP000240621">
    <property type="component" value="Unassembled WGS sequence"/>
</dbReference>
<sequence length="391" mass="45739">MSEYEPFSRKQVRIFGMDSDIKVIRYVVGVGMILLIVSNVLAGNKSREERKSRLMSPVRSFHPKEYVCYRASEPIVIDGKLNEEAWQHAKWTDDFQDIEGGSRPVPRFRTRAKMLWDDKFFYVAAEIEEPDVWATIKQRDAVIFHDNDFEVFIDPDGDTHNYTEYEMNALNTVWDLLLEQPYRDRNFVLNNYDLKGLVSAVSVDGTLNNPFDRDKKWTVEIAFPLSAYAELKSKPAGGVQWRVNFSRVEWQIEKVNGKYHKKINPATGFSYPEDNWVWSPQGVVNMHLPEMWGFVQFSDIPSGGGKTSFKWNRDEDVKWALRQVYYAQRRYVSTNHRYASDVNQLADLREVPDSLNVKIYRTPEMYEAIIQSPFSGKNWHINQEGRTWSDN</sequence>
<dbReference type="Pfam" id="PF06452">
    <property type="entry name" value="CBM9_1"/>
    <property type="match status" value="1"/>
</dbReference>
<dbReference type="GO" id="GO:0030246">
    <property type="term" value="F:carbohydrate binding"/>
    <property type="evidence" value="ECO:0007669"/>
    <property type="project" value="InterPro"/>
</dbReference>
<dbReference type="PANTHER" id="PTHR35532:SF5">
    <property type="entry name" value="CARBOHYDRATE-BINDING DOMAIN-CONTAINING PROTEIN"/>
    <property type="match status" value="1"/>
</dbReference>
<gene>
    <name evidence="3" type="ORF">CLV93_103404</name>
</gene>
<name>A0A2P8CG78_9BACT</name>
<dbReference type="Gene3D" id="2.60.40.1190">
    <property type="match status" value="1"/>
</dbReference>
<dbReference type="SUPFAM" id="SSF49344">
    <property type="entry name" value="CBD9-like"/>
    <property type="match status" value="1"/>
</dbReference>
<dbReference type="GO" id="GO:0016052">
    <property type="term" value="P:carbohydrate catabolic process"/>
    <property type="evidence" value="ECO:0007669"/>
    <property type="project" value="InterPro"/>
</dbReference>
<evidence type="ECO:0000313" key="4">
    <source>
        <dbReference type="Proteomes" id="UP000240621"/>
    </source>
</evidence>
<dbReference type="PANTHER" id="PTHR35532">
    <property type="entry name" value="SIMILAR TO POLYHYDROXYALKANOATE DEPOLYMERASE"/>
    <property type="match status" value="1"/>
</dbReference>
<evidence type="ECO:0000256" key="1">
    <source>
        <dbReference type="SAM" id="Phobius"/>
    </source>
</evidence>
<dbReference type="EMBL" id="PYGC01000003">
    <property type="protein sequence ID" value="PSK83978.1"/>
    <property type="molecule type" value="Genomic_DNA"/>
</dbReference>
<keyword evidence="1" id="KW-0472">Membrane</keyword>
<feature type="domain" description="Carbohydrate-binding" evidence="2">
    <location>
        <begin position="77"/>
        <end position="230"/>
    </location>
</feature>
<organism evidence="3 4">
    <name type="scientific">Prolixibacter denitrificans</name>
    <dbReference type="NCBI Taxonomy" id="1541063"/>
    <lineage>
        <taxon>Bacteria</taxon>
        <taxon>Pseudomonadati</taxon>
        <taxon>Bacteroidota</taxon>
        <taxon>Bacteroidia</taxon>
        <taxon>Marinilabiliales</taxon>
        <taxon>Prolixibacteraceae</taxon>
        <taxon>Prolixibacter</taxon>
    </lineage>
</organism>
<dbReference type="AlphaFoldDB" id="A0A2P8CG78"/>
<comment type="caution">
    <text evidence="3">The sequence shown here is derived from an EMBL/GenBank/DDBJ whole genome shotgun (WGS) entry which is preliminary data.</text>
</comment>
<evidence type="ECO:0000259" key="2">
    <source>
        <dbReference type="Pfam" id="PF06452"/>
    </source>
</evidence>
<feature type="transmembrane region" description="Helical" evidence="1">
    <location>
        <begin position="23"/>
        <end position="43"/>
    </location>
</feature>
<proteinExistence type="predicted"/>
<dbReference type="CDD" id="cd09620">
    <property type="entry name" value="CBM9_like_3"/>
    <property type="match status" value="1"/>
</dbReference>
<dbReference type="GO" id="GO:0004553">
    <property type="term" value="F:hydrolase activity, hydrolyzing O-glycosyl compounds"/>
    <property type="evidence" value="ECO:0007669"/>
    <property type="project" value="InterPro"/>
</dbReference>
<evidence type="ECO:0000313" key="3">
    <source>
        <dbReference type="EMBL" id="PSK83978.1"/>
    </source>
</evidence>
<reference evidence="3 4" key="1">
    <citation type="submission" date="2018-03" db="EMBL/GenBank/DDBJ databases">
        <title>Genomic Encyclopedia of Archaeal and Bacterial Type Strains, Phase II (KMG-II): from individual species to whole genera.</title>
        <authorList>
            <person name="Goeker M."/>
        </authorList>
    </citation>
    <scope>NUCLEOTIDE SEQUENCE [LARGE SCALE GENOMIC DNA]</scope>
    <source>
        <strain evidence="3 4">DSM 27267</strain>
    </source>
</reference>